<keyword evidence="3" id="KW-1185">Reference proteome</keyword>
<evidence type="ECO:0000256" key="1">
    <source>
        <dbReference type="SAM" id="Coils"/>
    </source>
</evidence>
<feature type="coiled-coil region" evidence="1">
    <location>
        <begin position="489"/>
        <end position="516"/>
    </location>
</feature>
<accession>A0A1H9EZB6</accession>
<protein>
    <recommendedName>
        <fullName evidence="4">AAA domain-containing protein</fullName>
    </recommendedName>
</protein>
<dbReference type="InterPro" id="IPR027417">
    <property type="entry name" value="P-loop_NTPase"/>
</dbReference>
<proteinExistence type="predicted"/>
<dbReference type="OrthoDB" id="580980at2"/>
<dbReference type="AlphaFoldDB" id="A0A1H9EZB6"/>
<evidence type="ECO:0008006" key="4">
    <source>
        <dbReference type="Google" id="ProtNLM"/>
    </source>
</evidence>
<reference evidence="3" key="1">
    <citation type="submission" date="2016-10" db="EMBL/GenBank/DDBJ databases">
        <authorList>
            <person name="Varghese N."/>
            <person name="Submissions S."/>
        </authorList>
    </citation>
    <scope>NUCLEOTIDE SEQUENCE [LARGE SCALE GENOMIC DNA]</scope>
    <source>
        <strain evidence="3">CGMCC 4.578</strain>
    </source>
</reference>
<organism evidence="2 3">
    <name type="scientific">Lentzea flaviverrucosa</name>
    <dbReference type="NCBI Taxonomy" id="200379"/>
    <lineage>
        <taxon>Bacteria</taxon>
        <taxon>Bacillati</taxon>
        <taxon>Actinomycetota</taxon>
        <taxon>Actinomycetes</taxon>
        <taxon>Pseudonocardiales</taxon>
        <taxon>Pseudonocardiaceae</taxon>
        <taxon>Lentzea</taxon>
    </lineage>
</organism>
<dbReference type="EMBL" id="FOFT01000002">
    <property type="protein sequence ID" value="SEQ30957.1"/>
    <property type="molecule type" value="Genomic_DNA"/>
</dbReference>
<dbReference type="Proteomes" id="UP000199028">
    <property type="component" value="Unassembled WGS sequence"/>
</dbReference>
<feature type="coiled-coil region" evidence="1">
    <location>
        <begin position="221"/>
        <end position="277"/>
    </location>
</feature>
<dbReference type="RefSeq" id="WP_090063743.1">
    <property type="nucleotide sequence ID" value="NZ_FOFT01000002.1"/>
</dbReference>
<keyword evidence="1" id="KW-0175">Coiled coil</keyword>
<evidence type="ECO:0000313" key="2">
    <source>
        <dbReference type="EMBL" id="SEQ30957.1"/>
    </source>
</evidence>
<dbReference type="SUPFAM" id="SSF52540">
    <property type="entry name" value="P-loop containing nucleoside triphosphate hydrolases"/>
    <property type="match status" value="1"/>
</dbReference>
<gene>
    <name evidence="2" type="ORF">SAMN05216195_102112</name>
</gene>
<sequence length="676" mass="73454">MADNDPTRGIRLVQLKLGGLAATGRSYEVSFREADGDSWRPFSVIAGPSQTGKSSVIDFARYCLGDDEHPQHPEVLASVRSALLETVLGGTTTTIERAATGPSSKFASMWQAPLSGLQSVPELRLPIEPTSDPTGLSQHVLAACGLGNVELPIAPTQAESATNMLSIRDVFRVMCLPNERLDNKNLVFEHSNHMVRQKFQQTINVMFDVHDAVGSDIAGRLKLANDAVRDAERAAKALRAVVEEEHPLGPLVLETDLDNARREVAELAAQLAVLDNERFASQSGVTELRQALSAAQDAARGANVRVRNRESLVDRLGALRGQYADDKKKLTFLKEAEQLFDPLHVAVCPACLSALDTPPALVDGACTLCGHEVEAEDAGVAQGESAAAEGTTAGRTGSAVVLQAELKATTRRLDELNEYWTRLDNDLSVLRAARDEADRVVEVAAAALNRVADVPAPYLASRDDLARRHAAALLREQQTAAGLRLWERVQQADDNVDRLEGQARRLRAERREAGARPDRTAVIRQLSQRFGEVLSDFGYPKLSNPRLDGNLMPHVRGLPYSAASSGGLVLISLAWYLTLWEVAHEQDARRPGLLIIDSPQKSLGHSADPNDPDFADARLVENFYRHAKQWLAGPGSGAQLVVVDNSPPEVVSDDVVKRFTRSRTNPPYGLIDDAID</sequence>
<name>A0A1H9EZB6_9PSEU</name>
<evidence type="ECO:0000313" key="3">
    <source>
        <dbReference type="Proteomes" id="UP000199028"/>
    </source>
</evidence>